<dbReference type="InterPro" id="IPR036388">
    <property type="entry name" value="WH-like_DNA-bd_sf"/>
</dbReference>
<dbReference type="SUPFAM" id="SSF88659">
    <property type="entry name" value="Sigma3 and sigma4 domains of RNA polymerase sigma factors"/>
    <property type="match status" value="1"/>
</dbReference>
<dbReference type="InterPro" id="IPR013324">
    <property type="entry name" value="RNA_pol_sigma_r3/r4-like"/>
</dbReference>
<keyword evidence="2" id="KW-0805">Transcription regulation</keyword>
<dbReference type="CDD" id="cd06171">
    <property type="entry name" value="Sigma70_r4"/>
    <property type="match status" value="1"/>
</dbReference>
<dbReference type="Gene3D" id="1.10.10.10">
    <property type="entry name" value="Winged helix-like DNA-binding domain superfamily/Winged helix DNA-binding domain"/>
    <property type="match status" value="1"/>
</dbReference>
<dbReference type="SUPFAM" id="SSF88946">
    <property type="entry name" value="Sigma2 domain of RNA polymerase sigma factors"/>
    <property type="match status" value="1"/>
</dbReference>
<keyword evidence="8" id="KW-1185">Reference proteome</keyword>
<proteinExistence type="inferred from homology"/>
<comment type="similarity">
    <text evidence="1">Belongs to the sigma-70 factor family. ECF subfamily.</text>
</comment>
<reference evidence="7 8" key="1">
    <citation type="submission" date="2019-03" db="EMBL/GenBank/DDBJ databases">
        <title>Genomic Encyclopedia of Type Strains, Phase IV (KMG-IV): sequencing the most valuable type-strain genomes for metagenomic binning, comparative biology and taxonomic classification.</title>
        <authorList>
            <person name="Goeker M."/>
        </authorList>
    </citation>
    <scope>NUCLEOTIDE SEQUENCE [LARGE SCALE GENOMIC DNA]</scope>
    <source>
        <strain evidence="7 8">DSM 101688</strain>
    </source>
</reference>
<dbReference type="OrthoDB" id="9803470at2"/>
<dbReference type="InterPro" id="IPR053866">
    <property type="entry name" value="PhyR_sigma2"/>
</dbReference>
<evidence type="ECO:0000259" key="5">
    <source>
        <dbReference type="Pfam" id="PF08281"/>
    </source>
</evidence>
<organism evidence="7 8">
    <name type="scientific">Varunaivibrio sulfuroxidans</name>
    <dbReference type="NCBI Taxonomy" id="1773489"/>
    <lineage>
        <taxon>Bacteria</taxon>
        <taxon>Pseudomonadati</taxon>
        <taxon>Pseudomonadota</taxon>
        <taxon>Alphaproteobacteria</taxon>
        <taxon>Rhodospirillales</taxon>
        <taxon>Magnetovibrionaceae</taxon>
        <taxon>Varunaivibrio</taxon>
    </lineage>
</organism>
<dbReference type="Pfam" id="PF22029">
    <property type="entry name" value="PhyR_sigma2"/>
    <property type="match status" value="1"/>
</dbReference>
<evidence type="ECO:0000259" key="6">
    <source>
        <dbReference type="Pfam" id="PF22029"/>
    </source>
</evidence>
<dbReference type="EMBL" id="SLZW01000003">
    <property type="protein sequence ID" value="TCS63615.1"/>
    <property type="molecule type" value="Genomic_DNA"/>
</dbReference>
<keyword evidence="3" id="KW-0731">Sigma factor</keyword>
<dbReference type="Proteomes" id="UP000295304">
    <property type="component" value="Unassembled WGS sequence"/>
</dbReference>
<dbReference type="GO" id="GO:0006352">
    <property type="term" value="P:DNA-templated transcription initiation"/>
    <property type="evidence" value="ECO:0007669"/>
    <property type="project" value="InterPro"/>
</dbReference>
<name>A0A4R3JDW4_9PROT</name>
<evidence type="ECO:0000256" key="2">
    <source>
        <dbReference type="ARBA" id="ARBA00023015"/>
    </source>
</evidence>
<dbReference type="Pfam" id="PF08281">
    <property type="entry name" value="Sigma70_r4_2"/>
    <property type="match status" value="1"/>
</dbReference>
<evidence type="ECO:0000313" key="8">
    <source>
        <dbReference type="Proteomes" id="UP000295304"/>
    </source>
</evidence>
<protein>
    <submittedName>
        <fullName evidence="7">RNA polymerase sigma-70 factor (ECF subfamily)</fullName>
    </submittedName>
</protein>
<dbReference type="NCBIfam" id="TIGR02937">
    <property type="entry name" value="sigma70-ECF"/>
    <property type="match status" value="1"/>
</dbReference>
<dbReference type="GO" id="GO:0003677">
    <property type="term" value="F:DNA binding"/>
    <property type="evidence" value="ECO:0007669"/>
    <property type="project" value="InterPro"/>
</dbReference>
<keyword evidence="4" id="KW-0804">Transcription</keyword>
<dbReference type="AlphaFoldDB" id="A0A4R3JDW4"/>
<evidence type="ECO:0000256" key="3">
    <source>
        <dbReference type="ARBA" id="ARBA00023082"/>
    </source>
</evidence>
<evidence type="ECO:0000313" key="7">
    <source>
        <dbReference type="EMBL" id="TCS63615.1"/>
    </source>
</evidence>
<feature type="domain" description="RNA polymerase sigma factor 70 region 4 type 2" evidence="5">
    <location>
        <begin position="101"/>
        <end position="153"/>
    </location>
</feature>
<gene>
    <name evidence="7" type="ORF">EDD55_103238</name>
</gene>
<evidence type="ECO:0000256" key="4">
    <source>
        <dbReference type="ARBA" id="ARBA00023163"/>
    </source>
</evidence>
<dbReference type="InterPro" id="IPR039425">
    <property type="entry name" value="RNA_pol_sigma-70-like"/>
</dbReference>
<comment type="caution">
    <text evidence="7">The sequence shown here is derived from an EMBL/GenBank/DDBJ whole genome shotgun (WGS) entry which is preliminary data.</text>
</comment>
<dbReference type="InterPro" id="IPR014284">
    <property type="entry name" value="RNA_pol_sigma-70_dom"/>
</dbReference>
<evidence type="ECO:0000256" key="1">
    <source>
        <dbReference type="ARBA" id="ARBA00010641"/>
    </source>
</evidence>
<sequence>MDIRHAIAGELPRVRRYARALLSGDIHRADDLVQQSLERALEKLHLFRRDSNLRAWLLSIVHNVHLNNHRREKNRPTDAWDEALDDTVAATENSEHGVIIRDIERALAALSLDQREVVVLVGLEGMDYKEVSEILDIPMGTVMSRLSRGRERLRILMEGDTRHAPALRRIK</sequence>
<dbReference type="GO" id="GO:0016987">
    <property type="term" value="F:sigma factor activity"/>
    <property type="evidence" value="ECO:0007669"/>
    <property type="project" value="UniProtKB-KW"/>
</dbReference>
<dbReference type="RefSeq" id="WP_132938579.1">
    <property type="nucleotide sequence ID" value="NZ_CP119676.1"/>
</dbReference>
<dbReference type="InterPro" id="IPR013325">
    <property type="entry name" value="RNA_pol_sigma_r2"/>
</dbReference>
<accession>A0A4R3JDW4</accession>
<feature type="domain" description="PhyR sigma2" evidence="6">
    <location>
        <begin position="7"/>
        <end position="62"/>
    </location>
</feature>
<dbReference type="PANTHER" id="PTHR43133">
    <property type="entry name" value="RNA POLYMERASE ECF-TYPE SIGMA FACTO"/>
    <property type="match status" value="1"/>
</dbReference>
<dbReference type="InterPro" id="IPR013249">
    <property type="entry name" value="RNA_pol_sigma70_r4_t2"/>
</dbReference>
<dbReference type="PANTHER" id="PTHR43133:SF25">
    <property type="entry name" value="RNA POLYMERASE SIGMA FACTOR RFAY-RELATED"/>
    <property type="match status" value="1"/>
</dbReference>
<dbReference type="Gene3D" id="1.10.1740.10">
    <property type="match status" value="1"/>
</dbReference>